<organism evidence="1">
    <name type="scientific">freshwater metagenome</name>
    <dbReference type="NCBI Taxonomy" id="449393"/>
    <lineage>
        <taxon>unclassified sequences</taxon>
        <taxon>metagenomes</taxon>
        <taxon>ecological metagenomes</taxon>
    </lineage>
</organism>
<proteinExistence type="predicted"/>
<dbReference type="AlphaFoldDB" id="A0A6J5YJS1"/>
<evidence type="ECO:0000313" key="1">
    <source>
        <dbReference type="EMBL" id="CAB4330314.1"/>
    </source>
</evidence>
<reference evidence="1" key="1">
    <citation type="submission" date="2020-05" db="EMBL/GenBank/DDBJ databases">
        <authorList>
            <person name="Chiriac C."/>
            <person name="Salcher M."/>
            <person name="Ghai R."/>
            <person name="Kavagutti S V."/>
        </authorList>
    </citation>
    <scope>NUCLEOTIDE SEQUENCE</scope>
</reference>
<dbReference type="EMBL" id="CAESAG010000006">
    <property type="protein sequence ID" value="CAB4330314.1"/>
    <property type="molecule type" value="Genomic_DNA"/>
</dbReference>
<gene>
    <name evidence="1" type="ORF">UFOPK4080_00110</name>
</gene>
<accession>A0A6J5YJS1</accession>
<protein>
    <submittedName>
        <fullName evidence="1">Unannotated protein</fullName>
    </submittedName>
</protein>
<name>A0A6J5YJS1_9ZZZZ</name>
<sequence length="162" mass="17957">MTMDSIEKLNTAIAVVEEARGVPLSASCVVHRGEMLEILEGARELLPKDLFTAEVIIDDKDRIIEEGRTSAEAMIATAREDVARMVEQTAIVQAARDEAQRILDEARDIAENERHEVEAYIDGRLATLEVILNKTMDAVARGRERLEGADDKDVLAQLNSDK</sequence>